<evidence type="ECO:0000313" key="4">
    <source>
        <dbReference type="EMBL" id="TFJ99469.1"/>
    </source>
</evidence>
<dbReference type="OrthoDB" id="9422288at2759"/>
<reference evidence="4 5" key="1">
    <citation type="submission" date="2019-04" db="EMBL/GenBank/DDBJ databases">
        <title>Draft genome of the big-headed turtle Platysternon megacephalum.</title>
        <authorList>
            <person name="Gong S."/>
        </authorList>
    </citation>
    <scope>NUCLEOTIDE SEQUENCE [LARGE SCALE GENOMIC DNA]</scope>
    <source>
        <strain evidence="4">DO16091913</strain>
        <tissue evidence="4">Muscle</tissue>
    </source>
</reference>
<feature type="chain" id="PRO_5020029091" evidence="2">
    <location>
        <begin position="23"/>
        <end position="111"/>
    </location>
</feature>
<evidence type="ECO:0000256" key="1">
    <source>
        <dbReference type="ARBA" id="ARBA00022514"/>
    </source>
</evidence>
<proteinExistence type="predicted"/>
<dbReference type="SUPFAM" id="SSF54117">
    <property type="entry name" value="Interleukin 8-like chemokines"/>
    <property type="match status" value="1"/>
</dbReference>
<keyword evidence="4" id="KW-0808">Transferase</keyword>
<dbReference type="Proteomes" id="UP000297703">
    <property type="component" value="Unassembled WGS sequence"/>
</dbReference>
<sequence>MKVTSSALATLLLAALWTEAHCDSFISQSNTCCMKDNFVPRRISPKHIKSCRPTGPNCSRQAVIVTLTQGKEVCVDPSKIRLATCKGKQEKLLKDTQTAQRRQQQLDTNSV</sequence>
<gene>
    <name evidence="4" type="ORF">DR999_PMT18504</name>
</gene>
<keyword evidence="4" id="KW-0675">Receptor</keyword>
<dbReference type="AlphaFoldDB" id="A0A4D9DWP5"/>
<dbReference type="GO" id="GO:0008009">
    <property type="term" value="F:chemokine activity"/>
    <property type="evidence" value="ECO:0007669"/>
    <property type="project" value="InterPro"/>
</dbReference>
<accession>A0A4D9DWP5</accession>
<comment type="caution">
    <text evidence="4">The sequence shown here is derived from an EMBL/GenBank/DDBJ whole genome shotgun (WGS) entry which is preliminary data.</text>
</comment>
<evidence type="ECO:0000256" key="2">
    <source>
        <dbReference type="SAM" id="SignalP"/>
    </source>
</evidence>
<dbReference type="InterPro" id="IPR036048">
    <property type="entry name" value="Interleukin_8-like_sf"/>
</dbReference>
<feature type="domain" description="Chemokine interleukin-8-like" evidence="3">
    <location>
        <begin position="29"/>
        <end position="83"/>
    </location>
</feature>
<dbReference type="PANTHER" id="PTHR12015">
    <property type="entry name" value="SMALL INDUCIBLE CYTOKINE A"/>
    <property type="match status" value="1"/>
</dbReference>
<keyword evidence="5" id="KW-1185">Reference proteome</keyword>
<organism evidence="4 5">
    <name type="scientific">Platysternon megacephalum</name>
    <name type="common">big-headed turtle</name>
    <dbReference type="NCBI Taxonomy" id="55544"/>
    <lineage>
        <taxon>Eukaryota</taxon>
        <taxon>Metazoa</taxon>
        <taxon>Chordata</taxon>
        <taxon>Craniata</taxon>
        <taxon>Vertebrata</taxon>
        <taxon>Euteleostomi</taxon>
        <taxon>Archelosauria</taxon>
        <taxon>Testudinata</taxon>
        <taxon>Testudines</taxon>
        <taxon>Cryptodira</taxon>
        <taxon>Durocryptodira</taxon>
        <taxon>Testudinoidea</taxon>
        <taxon>Platysternidae</taxon>
        <taxon>Platysternon</taxon>
    </lineage>
</organism>
<evidence type="ECO:0000259" key="3">
    <source>
        <dbReference type="SMART" id="SM00199"/>
    </source>
</evidence>
<dbReference type="InterPro" id="IPR039809">
    <property type="entry name" value="Chemokine_b/g/d"/>
</dbReference>
<keyword evidence="1" id="KW-0202">Cytokine</keyword>
<dbReference type="GO" id="GO:0016301">
    <property type="term" value="F:kinase activity"/>
    <property type="evidence" value="ECO:0007669"/>
    <property type="project" value="UniProtKB-KW"/>
</dbReference>
<dbReference type="Gene3D" id="2.40.50.40">
    <property type="match status" value="1"/>
</dbReference>
<keyword evidence="4" id="KW-0418">Kinase</keyword>
<evidence type="ECO:0000313" key="5">
    <source>
        <dbReference type="Proteomes" id="UP000297703"/>
    </source>
</evidence>
<dbReference type="GO" id="GO:0006955">
    <property type="term" value="P:immune response"/>
    <property type="evidence" value="ECO:0007669"/>
    <property type="project" value="InterPro"/>
</dbReference>
<keyword evidence="2" id="KW-0732">Signal</keyword>
<dbReference type="SMART" id="SM00199">
    <property type="entry name" value="SCY"/>
    <property type="match status" value="1"/>
</dbReference>
<dbReference type="GO" id="GO:0005615">
    <property type="term" value="C:extracellular space"/>
    <property type="evidence" value="ECO:0007669"/>
    <property type="project" value="UniProtKB-KW"/>
</dbReference>
<dbReference type="InterPro" id="IPR001811">
    <property type="entry name" value="Chemokine_IL8-like_dom"/>
</dbReference>
<dbReference type="EMBL" id="QXTE01000327">
    <property type="protein sequence ID" value="TFJ99469.1"/>
    <property type="molecule type" value="Genomic_DNA"/>
</dbReference>
<name>A0A4D9DWP5_9SAUR</name>
<protein>
    <submittedName>
        <fullName evidence="4">Beta-adrenergic receptor kinase 1</fullName>
    </submittedName>
</protein>
<feature type="signal peptide" evidence="2">
    <location>
        <begin position="1"/>
        <end position="22"/>
    </location>
</feature>
<reference evidence="4 5" key="2">
    <citation type="submission" date="2019-04" db="EMBL/GenBank/DDBJ databases">
        <title>The genome sequence of big-headed turtle.</title>
        <authorList>
            <person name="Gong S."/>
        </authorList>
    </citation>
    <scope>NUCLEOTIDE SEQUENCE [LARGE SCALE GENOMIC DNA]</scope>
    <source>
        <strain evidence="4">DO16091913</strain>
        <tissue evidence="4">Muscle</tissue>
    </source>
</reference>
<dbReference type="Pfam" id="PF00048">
    <property type="entry name" value="IL8"/>
    <property type="match status" value="1"/>
</dbReference>
<dbReference type="STRING" id="55544.A0A4D9DWP5"/>